<evidence type="ECO:0000313" key="2">
    <source>
        <dbReference type="Proteomes" id="UP000322234"/>
    </source>
</evidence>
<organism evidence="1 2">
    <name type="scientific">Bos mutus</name>
    <name type="common">wild yak</name>
    <dbReference type="NCBI Taxonomy" id="72004"/>
    <lineage>
        <taxon>Eukaryota</taxon>
        <taxon>Metazoa</taxon>
        <taxon>Chordata</taxon>
        <taxon>Craniata</taxon>
        <taxon>Vertebrata</taxon>
        <taxon>Euteleostomi</taxon>
        <taxon>Mammalia</taxon>
        <taxon>Eutheria</taxon>
        <taxon>Laurasiatheria</taxon>
        <taxon>Artiodactyla</taxon>
        <taxon>Ruminantia</taxon>
        <taxon>Pecora</taxon>
        <taxon>Bovidae</taxon>
        <taxon>Bovinae</taxon>
        <taxon>Bos</taxon>
    </lineage>
</organism>
<comment type="caution">
    <text evidence="1">The sequence shown here is derived from an EMBL/GenBank/DDBJ whole genome shotgun (WGS) entry which is preliminary data.</text>
</comment>
<name>A0A6B0R491_9CETA</name>
<accession>A0A6B0R491</accession>
<keyword evidence="2" id="KW-1185">Reference proteome</keyword>
<dbReference type="AlphaFoldDB" id="A0A6B0R491"/>
<reference evidence="1" key="1">
    <citation type="submission" date="2019-10" db="EMBL/GenBank/DDBJ databases">
        <title>The sequence and de novo assembly of the wild yak genome.</title>
        <authorList>
            <person name="Liu Y."/>
        </authorList>
    </citation>
    <scope>NUCLEOTIDE SEQUENCE [LARGE SCALE GENOMIC DNA]</scope>
    <source>
        <strain evidence="1">WY2019</strain>
    </source>
</reference>
<sequence length="94" mass="10513">MAAGEEELSALSSRTTCQSGYAAFICGEKHPPKSQSRQEARERWNVQCLLEECRALFRNLSRFCAVSPSALAYNPIFPLLGTLRRPVAQRLRGN</sequence>
<gene>
    <name evidence="1" type="ORF">E5288_WYG012056</name>
</gene>
<dbReference type="Proteomes" id="UP000322234">
    <property type="component" value="Unassembled WGS sequence"/>
</dbReference>
<protein>
    <submittedName>
        <fullName evidence="1">Uncharacterized protein</fullName>
    </submittedName>
</protein>
<proteinExistence type="predicted"/>
<evidence type="ECO:0000313" key="1">
    <source>
        <dbReference type="EMBL" id="MXQ84112.1"/>
    </source>
</evidence>
<dbReference type="EMBL" id="VBQZ03000019">
    <property type="protein sequence ID" value="MXQ84112.1"/>
    <property type="molecule type" value="Genomic_DNA"/>
</dbReference>